<dbReference type="EC" id="3.5.3.11" evidence="6"/>
<comment type="similarity">
    <text evidence="1">Belongs to the arginase family. Agmatinase subfamily.</text>
</comment>
<dbReference type="InterPro" id="IPR006035">
    <property type="entry name" value="Ureohydrolase"/>
</dbReference>
<dbReference type="Gene3D" id="3.40.800.10">
    <property type="entry name" value="Ureohydrolase domain"/>
    <property type="match status" value="1"/>
</dbReference>
<feature type="region of interest" description="Disordered" evidence="5">
    <location>
        <begin position="318"/>
        <end position="371"/>
    </location>
</feature>
<organism evidence="6 7">
    <name type="scientific">Knoellia koreensis</name>
    <dbReference type="NCBI Taxonomy" id="2730921"/>
    <lineage>
        <taxon>Bacteria</taxon>
        <taxon>Bacillati</taxon>
        <taxon>Actinomycetota</taxon>
        <taxon>Actinomycetes</taxon>
        <taxon>Micrococcales</taxon>
        <taxon>Intrasporangiaceae</taxon>
        <taxon>Knoellia</taxon>
    </lineage>
</organism>
<dbReference type="CDD" id="cd09990">
    <property type="entry name" value="Agmatinase-like"/>
    <property type="match status" value="1"/>
</dbReference>
<reference evidence="6 7" key="1">
    <citation type="submission" date="2020-04" db="EMBL/GenBank/DDBJ databases">
        <title>Knoellia sp. isolate from air conditioner.</title>
        <authorList>
            <person name="Chea S."/>
            <person name="Kim D.-U."/>
        </authorList>
    </citation>
    <scope>NUCLEOTIDE SEQUENCE [LARGE SCALE GENOMIC DNA]</scope>
    <source>
        <strain evidence="6 7">DB2414S</strain>
    </source>
</reference>
<dbReference type="GO" id="GO:0008783">
    <property type="term" value="F:agmatinase activity"/>
    <property type="evidence" value="ECO:0007669"/>
    <property type="project" value="UniProtKB-EC"/>
</dbReference>
<sequence length="371" mass="40068">MARYGQQYGPDFTFLGVDRCDLDDESTYAGADVVIVGAPFDGGTSHRAGTRFGPQAIRMTDYLPHDGSRPSLALRTDGLVDLKVLDAGDVEMYSGDIETALPALEAAVEKVARAGAIPVVLGGDHSIAYPDAKGVANVMGHGRISMIHFDAHADTGDIEFGSLWGHGQPMRRLIESGALRGDRFLQVGLRGYWPPPETLDWMAEQEMRSYEMTEIVHRGLDEVLTDAFAIATDECEGVFLSVDIDVCDPGHAPGTGTPEPGGLSARQLLDSVRRICLELPVVGVDVVEVSPPYDHADITAALANRVVLEALSAIARRRQDERDGTKWDPSLPLLSGRNGAIPQGHIPHHHTHETHHDTEARGIRTDNGGDH</sequence>
<dbReference type="EMBL" id="JABEPQ010000001">
    <property type="protein sequence ID" value="NNM45529.1"/>
    <property type="molecule type" value="Genomic_DNA"/>
</dbReference>
<dbReference type="PANTHER" id="PTHR11358">
    <property type="entry name" value="ARGINASE/AGMATINASE"/>
    <property type="match status" value="1"/>
</dbReference>
<dbReference type="SUPFAM" id="SSF52768">
    <property type="entry name" value="Arginase/deacetylase"/>
    <property type="match status" value="1"/>
</dbReference>
<dbReference type="InterPro" id="IPR005925">
    <property type="entry name" value="Agmatinase-rel"/>
</dbReference>
<dbReference type="NCBIfam" id="TIGR01230">
    <property type="entry name" value="agmatinase"/>
    <property type="match status" value="1"/>
</dbReference>
<dbReference type="PROSITE" id="PS51409">
    <property type="entry name" value="ARGINASE_2"/>
    <property type="match status" value="1"/>
</dbReference>
<accession>A0A849HEH5</accession>
<evidence type="ECO:0000256" key="5">
    <source>
        <dbReference type="SAM" id="MobiDB-lite"/>
    </source>
</evidence>
<evidence type="ECO:0000256" key="2">
    <source>
        <dbReference type="ARBA" id="ARBA00022723"/>
    </source>
</evidence>
<evidence type="ECO:0000256" key="1">
    <source>
        <dbReference type="ARBA" id="ARBA00009227"/>
    </source>
</evidence>
<dbReference type="Proteomes" id="UP000588586">
    <property type="component" value="Unassembled WGS sequence"/>
</dbReference>
<evidence type="ECO:0000256" key="4">
    <source>
        <dbReference type="RuleBase" id="RU003684"/>
    </source>
</evidence>
<dbReference type="Pfam" id="PF00491">
    <property type="entry name" value="Arginase"/>
    <property type="match status" value="1"/>
</dbReference>
<comment type="caution">
    <text evidence="6">The sequence shown here is derived from an EMBL/GenBank/DDBJ whole genome shotgun (WGS) entry which is preliminary data.</text>
</comment>
<dbReference type="PRINTS" id="PR00116">
    <property type="entry name" value="ARGINASE"/>
</dbReference>
<evidence type="ECO:0000313" key="6">
    <source>
        <dbReference type="EMBL" id="NNM45529.1"/>
    </source>
</evidence>
<proteinExistence type="inferred from homology"/>
<evidence type="ECO:0000313" key="7">
    <source>
        <dbReference type="Proteomes" id="UP000588586"/>
    </source>
</evidence>
<dbReference type="InterPro" id="IPR020855">
    <property type="entry name" value="Ureohydrolase_Mn_BS"/>
</dbReference>
<dbReference type="PANTHER" id="PTHR11358:SF26">
    <property type="entry name" value="GUANIDINO ACID HYDROLASE, MITOCHONDRIAL"/>
    <property type="match status" value="1"/>
</dbReference>
<gene>
    <name evidence="6" type="primary">speB</name>
    <name evidence="6" type="ORF">HJG52_05855</name>
</gene>
<keyword evidence="7" id="KW-1185">Reference proteome</keyword>
<name>A0A849HEH5_9MICO</name>
<dbReference type="GO" id="GO:0033389">
    <property type="term" value="P:putrescine biosynthetic process from arginine, via agmatine"/>
    <property type="evidence" value="ECO:0007669"/>
    <property type="project" value="TreeGrafter"/>
</dbReference>
<keyword evidence="3 4" id="KW-0378">Hydrolase</keyword>
<dbReference type="PROSITE" id="PS01053">
    <property type="entry name" value="ARGINASE_1"/>
    <property type="match status" value="1"/>
</dbReference>
<evidence type="ECO:0000256" key="3">
    <source>
        <dbReference type="ARBA" id="ARBA00022801"/>
    </source>
</evidence>
<keyword evidence="2" id="KW-0479">Metal-binding</keyword>
<feature type="compositionally biased region" description="Basic and acidic residues" evidence="5">
    <location>
        <begin position="354"/>
        <end position="371"/>
    </location>
</feature>
<dbReference type="RefSeq" id="WP_171242537.1">
    <property type="nucleotide sequence ID" value="NZ_JABEPQ010000001.1"/>
</dbReference>
<dbReference type="GO" id="GO:0046872">
    <property type="term" value="F:metal ion binding"/>
    <property type="evidence" value="ECO:0007669"/>
    <property type="project" value="UniProtKB-KW"/>
</dbReference>
<dbReference type="InterPro" id="IPR023696">
    <property type="entry name" value="Ureohydrolase_dom_sf"/>
</dbReference>
<dbReference type="AlphaFoldDB" id="A0A849HEH5"/>
<protein>
    <submittedName>
        <fullName evidence="6">Agmatinase</fullName>
        <ecNumber evidence="6">3.5.3.11</ecNumber>
    </submittedName>
</protein>